<sequence>MVCVPFDLLRISNHSDSECYVSLSLSLSLSLSYILQLDLLHINLYIVISINLQIISFFPWSLHIPYPISFLSTSRLPGVDPNIVHHEAHQLRSLLHFPSILNSRII</sequence>
<evidence type="ECO:0000313" key="1">
    <source>
        <dbReference type="EMBL" id="KOS48916.1"/>
    </source>
</evidence>
<comment type="caution">
    <text evidence="1">The sequence shown here is derived from an EMBL/GenBank/DDBJ whole genome shotgun (WGS) entry which is preliminary data.</text>
</comment>
<gene>
    <name evidence="1" type="ORF">ACN38_g102</name>
</gene>
<reference evidence="1 2" key="1">
    <citation type="submission" date="2015-08" db="EMBL/GenBank/DDBJ databases">
        <title>Genome sequencing of Penicillium nordicum.</title>
        <authorList>
            <person name="Nguyen H.D."/>
            <person name="Seifert K.A."/>
        </authorList>
    </citation>
    <scope>NUCLEOTIDE SEQUENCE [LARGE SCALE GENOMIC DNA]</scope>
    <source>
        <strain evidence="1 2">DAOMC 185683</strain>
    </source>
</reference>
<name>A0A0M8PB13_9EURO</name>
<protein>
    <submittedName>
        <fullName evidence="1">Uncharacterized protein</fullName>
    </submittedName>
</protein>
<keyword evidence="2" id="KW-1185">Reference proteome</keyword>
<accession>A0A0M8PB13</accession>
<evidence type="ECO:0000313" key="2">
    <source>
        <dbReference type="Proteomes" id="UP000037696"/>
    </source>
</evidence>
<dbReference type="Proteomes" id="UP000037696">
    <property type="component" value="Unassembled WGS sequence"/>
</dbReference>
<organism evidence="1 2">
    <name type="scientific">Penicillium nordicum</name>
    <dbReference type="NCBI Taxonomy" id="229535"/>
    <lineage>
        <taxon>Eukaryota</taxon>
        <taxon>Fungi</taxon>
        <taxon>Dikarya</taxon>
        <taxon>Ascomycota</taxon>
        <taxon>Pezizomycotina</taxon>
        <taxon>Eurotiomycetes</taxon>
        <taxon>Eurotiomycetidae</taxon>
        <taxon>Eurotiales</taxon>
        <taxon>Aspergillaceae</taxon>
        <taxon>Penicillium</taxon>
    </lineage>
</organism>
<dbReference type="AlphaFoldDB" id="A0A0M8PB13"/>
<dbReference type="EMBL" id="LHQQ01000001">
    <property type="protein sequence ID" value="KOS48916.1"/>
    <property type="molecule type" value="Genomic_DNA"/>
</dbReference>
<proteinExistence type="predicted"/>